<feature type="region of interest" description="Disordered" evidence="1">
    <location>
        <begin position="1"/>
        <end position="85"/>
    </location>
</feature>
<name>A0ABD3K6I5_EUCGL</name>
<keyword evidence="3" id="KW-1185">Reference proteome</keyword>
<evidence type="ECO:0000256" key="1">
    <source>
        <dbReference type="SAM" id="MobiDB-lite"/>
    </source>
</evidence>
<dbReference type="EMBL" id="JBJKBG010000006">
    <property type="protein sequence ID" value="KAL3735505.1"/>
    <property type="molecule type" value="Genomic_DNA"/>
</dbReference>
<proteinExistence type="predicted"/>
<feature type="compositionally biased region" description="Basic and acidic residues" evidence="1">
    <location>
        <begin position="39"/>
        <end position="53"/>
    </location>
</feature>
<evidence type="ECO:0000313" key="3">
    <source>
        <dbReference type="Proteomes" id="UP001634007"/>
    </source>
</evidence>
<accession>A0ABD3K6I5</accession>
<dbReference type="AlphaFoldDB" id="A0ABD3K6I5"/>
<protein>
    <submittedName>
        <fullName evidence="2">Uncharacterized protein</fullName>
    </submittedName>
</protein>
<organism evidence="2 3">
    <name type="scientific">Eucalyptus globulus</name>
    <name type="common">Tasmanian blue gum</name>
    <dbReference type="NCBI Taxonomy" id="34317"/>
    <lineage>
        <taxon>Eukaryota</taxon>
        <taxon>Viridiplantae</taxon>
        <taxon>Streptophyta</taxon>
        <taxon>Embryophyta</taxon>
        <taxon>Tracheophyta</taxon>
        <taxon>Spermatophyta</taxon>
        <taxon>Magnoliopsida</taxon>
        <taxon>eudicotyledons</taxon>
        <taxon>Gunneridae</taxon>
        <taxon>Pentapetalae</taxon>
        <taxon>rosids</taxon>
        <taxon>malvids</taxon>
        <taxon>Myrtales</taxon>
        <taxon>Myrtaceae</taxon>
        <taxon>Myrtoideae</taxon>
        <taxon>Eucalypteae</taxon>
        <taxon>Eucalyptus</taxon>
    </lineage>
</organism>
<reference evidence="2 3" key="1">
    <citation type="submission" date="2024-11" db="EMBL/GenBank/DDBJ databases">
        <title>Chromosome-level genome assembly of Eucalyptus globulus Labill. provides insights into its genome evolution.</title>
        <authorList>
            <person name="Li X."/>
        </authorList>
    </citation>
    <scope>NUCLEOTIDE SEQUENCE [LARGE SCALE GENOMIC DNA]</scope>
    <source>
        <strain evidence="2">CL2024</strain>
        <tissue evidence="2">Fresh tender leaves</tissue>
    </source>
</reference>
<comment type="caution">
    <text evidence="2">The sequence shown here is derived from an EMBL/GenBank/DDBJ whole genome shotgun (WGS) entry which is preliminary data.</text>
</comment>
<evidence type="ECO:0000313" key="2">
    <source>
        <dbReference type="EMBL" id="KAL3735505.1"/>
    </source>
</evidence>
<feature type="compositionally biased region" description="Acidic residues" evidence="1">
    <location>
        <begin position="68"/>
        <end position="77"/>
    </location>
</feature>
<gene>
    <name evidence="2" type="ORF">ACJRO7_024602</name>
</gene>
<sequence>MGLSGGSGSFQRHVATAPARGKARGSRPSPRDNASCPDRAPRERERERGEKVRTGPASATNENRGRGEEEEDDDEEGAPGVEQLFDRCRRFPRRTATDEILWAAVLFRFS</sequence>
<dbReference type="Proteomes" id="UP001634007">
    <property type="component" value="Unassembled WGS sequence"/>
</dbReference>